<accession>A0A6I3LK82</accession>
<dbReference type="EMBL" id="WMJX01000015">
    <property type="protein sequence ID" value="MTG98224.1"/>
    <property type="molecule type" value="Genomic_DNA"/>
</dbReference>
<sequence>MLLNTKKRLTALCFFSMMSLCAQESIMTVKAKAGDLFNQERYQEALPLFQDLLVRTKSKDYNFEIARVYAKLGDKEKAMLYLNAYTSAKAVDAKLIEFIEFIPDFESLHQLDEWKLFVQNLKEQDIKKNSPYASIISQLETIFDRDQSIRKQYNQTQSIHGNYSNELKAVSDEIKKIDQANLQEVEAILVKHGWLGADQIGYKANKTLFLVIQHADLTVQQKYQTMIADALKKGKVDAKDYATMADRIAMYEGRKQIYGTQVVSIEKGEILLWPIEDIGKINELRKQMGITQTIEEYMSTMLGQEWNIDTYKKQLPQILKHLNIK</sequence>
<dbReference type="SUPFAM" id="SSF48452">
    <property type="entry name" value="TPR-like"/>
    <property type="match status" value="1"/>
</dbReference>
<proteinExistence type="predicted"/>
<dbReference type="RefSeq" id="WP_155092249.1">
    <property type="nucleotide sequence ID" value="NZ_WMJX01000015.1"/>
</dbReference>
<dbReference type="InterPro" id="IPR046732">
    <property type="entry name" value="DUF6624"/>
</dbReference>
<reference evidence="2 3" key="1">
    <citation type="submission" date="2019-11" db="EMBL/GenBank/DDBJ databases">
        <title>Genome of Strain BIT-d1.</title>
        <authorList>
            <person name="Yang Y."/>
        </authorList>
    </citation>
    <scope>NUCLEOTIDE SEQUENCE [LARGE SCALE GENOMIC DNA]</scope>
    <source>
        <strain evidence="2 3">BIT-d1</strain>
    </source>
</reference>
<gene>
    <name evidence="2" type="ORF">GJV76_08790</name>
</gene>
<evidence type="ECO:0000256" key="1">
    <source>
        <dbReference type="SAM" id="SignalP"/>
    </source>
</evidence>
<evidence type="ECO:0000313" key="3">
    <source>
        <dbReference type="Proteomes" id="UP000438760"/>
    </source>
</evidence>
<dbReference type="OrthoDB" id="1164858at2"/>
<organism evidence="2 3">
    <name type="scientific">Myroides albus</name>
    <dbReference type="NCBI Taxonomy" id="2562892"/>
    <lineage>
        <taxon>Bacteria</taxon>
        <taxon>Pseudomonadati</taxon>
        <taxon>Bacteroidota</taxon>
        <taxon>Flavobacteriia</taxon>
        <taxon>Flavobacteriales</taxon>
        <taxon>Flavobacteriaceae</taxon>
        <taxon>Myroides</taxon>
    </lineage>
</organism>
<dbReference type="Gene3D" id="1.25.40.10">
    <property type="entry name" value="Tetratricopeptide repeat domain"/>
    <property type="match status" value="1"/>
</dbReference>
<comment type="caution">
    <text evidence="2">The sequence shown here is derived from an EMBL/GenBank/DDBJ whole genome shotgun (WGS) entry which is preliminary data.</text>
</comment>
<keyword evidence="3" id="KW-1185">Reference proteome</keyword>
<feature type="signal peptide" evidence="1">
    <location>
        <begin position="1"/>
        <end position="22"/>
    </location>
</feature>
<dbReference type="Pfam" id="PF20329">
    <property type="entry name" value="DUF6624"/>
    <property type="match status" value="1"/>
</dbReference>
<dbReference type="InterPro" id="IPR011990">
    <property type="entry name" value="TPR-like_helical_dom_sf"/>
</dbReference>
<evidence type="ECO:0008006" key="4">
    <source>
        <dbReference type="Google" id="ProtNLM"/>
    </source>
</evidence>
<evidence type="ECO:0000313" key="2">
    <source>
        <dbReference type="EMBL" id="MTG98224.1"/>
    </source>
</evidence>
<dbReference type="Proteomes" id="UP000438760">
    <property type="component" value="Unassembled WGS sequence"/>
</dbReference>
<protein>
    <recommendedName>
        <fullName evidence="4">Tetratricopeptide repeat protein</fullName>
    </recommendedName>
</protein>
<keyword evidence="1" id="KW-0732">Signal</keyword>
<feature type="chain" id="PRO_5026079367" description="Tetratricopeptide repeat protein" evidence="1">
    <location>
        <begin position="23"/>
        <end position="325"/>
    </location>
</feature>
<dbReference type="AlphaFoldDB" id="A0A6I3LK82"/>
<name>A0A6I3LK82_9FLAO</name>